<dbReference type="PANTHER" id="PTHR10219:SF93">
    <property type="entry name" value="CERAMIDE-1-PHOSPHATE TRANSFER PROTEIN"/>
    <property type="match status" value="1"/>
</dbReference>
<dbReference type="GeneTree" id="ENSGT00940000165048"/>
<dbReference type="RefSeq" id="XP_051257378.1">
    <property type="nucleotide sequence ID" value="XM_051401418.1"/>
</dbReference>
<dbReference type="InterPro" id="IPR014830">
    <property type="entry name" value="Glycolipid_transfer_prot_dom"/>
</dbReference>
<dbReference type="PANTHER" id="PTHR10219">
    <property type="entry name" value="GLYCOLIPID TRANSFER PROTEIN-RELATED"/>
    <property type="match status" value="1"/>
</dbReference>
<feature type="signal peptide" evidence="2">
    <location>
        <begin position="1"/>
        <end position="28"/>
    </location>
</feature>
<dbReference type="OMA" id="MLGRMMR"/>
<dbReference type="SUPFAM" id="SSF110004">
    <property type="entry name" value="Glycolipid transfer protein, GLTP"/>
    <property type="match status" value="1"/>
</dbReference>
<dbReference type="GO" id="GO:0016020">
    <property type="term" value="C:membrane"/>
    <property type="evidence" value="ECO:0007669"/>
    <property type="project" value="TreeGrafter"/>
</dbReference>
<dbReference type="GO" id="GO:1902388">
    <property type="term" value="F:ceramide 1-phosphate transfer activity"/>
    <property type="evidence" value="ECO:0007669"/>
    <property type="project" value="TreeGrafter"/>
</dbReference>
<protein>
    <submittedName>
        <fullName evidence="4">Glycolipid transfer protein domain containing 2b</fullName>
    </submittedName>
</protein>
<organism evidence="4 5">
    <name type="scientific">Dicentrarchus labrax</name>
    <name type="common">European seabass</name>
    <name type="synonym">Morone labrax</name>
    <dbReference type="NCBI Taxonomy" id="13489"/>
    <lineage>
        <taxon>Eukaryota</taxon>
        <taxon>Metazoa</taxon>
        <taxon>Chordata</taxon>
        <taxon>Craniata</taxon>
        <taxon>Vertebrata</taxon>
        <taxon>Euteleostomi</taxon>
        <taxon>Actinopterygii</taxon>
        <taxon>Neopterygii</taxon>
        <taxon>Teleostei</taxon>
        <taxon>Neoteleostei</taxon>
        <taxon>Acanthomorphata</taxon>
        <taxon>Eupercaria</taxon>
        <taxon>Moronidae</taxon>
        <taxon>Dicentrarchus</taxon>
    </lineage>
</organism>
<dbReference type="GO" id="GO:1902387">
    <property type="term" value="F:ceramide 1-phosphate binding"/>
    <property type="evidence" value="ECO:0007669"/>
    <property type="project" value="TreeGrafter"/>
</dbReference>
<dbReference type="OrthoDB" id="116883at2759"/>
<evidence type="ECO:0000256" key="2">
    <source>
        <dbReference type="SAM" id="SignalP"/>
    </source>
</evidence>
<keyword evidence="2" id="KW-0732">Signal</keyword>
<feature type="domain" description="Glycolipid transfer protein" evidence="3">
    <location>
        <begin position="90"/>
        <end position="266"/>
    </location>
</feature>
<dbReference type="FunFam" id="1.10.3520.10:FF:000002">
    <property type="entry name" value="Ceramide-1-phosphate transfer protein"/>
    <property type="match status" value="1"/>
</dbReference>
<dbReference type="Ensembl" id="ENSDLAT00005076377.1">
    <property type="protein sequence ID" value="ENSDLAP00005077344.1"/>
    <property type="gene ID" value="ENSDLAG00005030240.1"/>
</dbReference>
<dbReference type="GeneID" id="127364162"/>
<dbReference type="AlphaFoldDB" id="A0A8P4KJF4"/>
<accession>A0A8P4KJF4</accession>
<name>A0A8P4KJF4_DICLA</name>
<sequence length="304" mass="33907">MGVKSKAAAAIVVLLLFLGSLWLQGGLDYHWDSCLKGYNQENKLHQLYNSSGADGADGPQVLEGCPGQTFQVSLLVSHLLAAPVDTSDVLLHPYLSSWDELVRFMEALGPMVGLISKEIESKTSIIRQLAQLAEKNPEEELGLDVHSVNTVKTENNLEASQYTGAYRSVRSMILVELSQGLVDFDHQTDSGCRTLLRLHRALLWLKLFLEKLAETPVAGRLRSPSELCREAYQNTLANHHTWFVRRAAELAFIAMPERGFFFRLVCVQNQEDLSVVLNKVVKAIGEVYDRTQKALEENGMLDLP</sequence>
<dbReference type="Gene3D" id="1.10.3520.10">
    <property type="entry name" value="Glycolipid transfer protein"/>
    <property type="match status" value="1"/>
</dbReference>
<dbReference type="Pfam" id="PF08718">
    <property type="entry name" value="GLTP"/>
    <property type="match status" value="1"/>
</dbReference>
<dbReference type="InterPro" id="IPR036497">
    <property type="entry name" value="GLTP_sf"/>
</dbReference>
<dbReference type="Proteomes" id="UP000694389">
    <property type="component" value="Unassembled WGS sequence"/>
</dbReference>
<evidence type="ECO:0000256" key="1">
    <source>
        <dbReference type="ARBA" id="ARBA00007148"/>
    </source>
</evidence>
<comment type="similarity">
    <text evidence="1">Belongs to the GLTP family.</text>
</comment>
<reference evidence="4" key="1">
    <citation type="submission" date="2025-08" db="UniProtKB">
        <authorList>
            <consortium name="Ensembl"/>
        </authorList>
    </citation>
    <scope>IDENTIFICATION</scope>
</reference>
<gene>
    <name evidence="4" type="primary">gltpd2b</name>
</gene>
<reference evidence="4" key="2">
    <citation type="submission" date="2025-09" db="UniProtKB">
        <authorList>
            <consortium name="Ensembl"/>
        </authorList>
    </citation>
    <scope>IDENTIFICATION</scope>
</reference>
<evidence type="ECO:0000313" key="4">
    <source>
        <dbReference type="Ensembl" id="ENSDLAP00005077344.1"/>
    </source>
</evidence>
<feature type="chain" id="PRO_5035946213" evidence="2">
    <location>
        <begin position="29"/>
        <end position="304"/>
    </location>
</feature>
<evidence type="ECO:0000313" key="5">
    <source>
        <dbReference type="Proteomes" id="UP000694389"/>
    </source>
</evidence>
<proteinExistence type="inferred from homology"/>
<evidence type="ECO:0000259" key="3">
    <source>
        <dbReference type="Pfam" id="PF08718"/>
    </source>
</evidence>
<dbReference type="CTD" id="565337"/>
<dbReference type="GO" id="GO:0005829">
    <property type="term" value="C:cytosol"/>
    <property type="evidence" value="ECO:0007669"/>
    <property type="project" value="TreeGrafter"/>
</dbReference>
<keyword evidence="5" id="KW-1185">Reference proteome</keyword>
<dbReference type="GO" id="GO:0032691">
    <property type="term" value="P:negative regulation of interleukin-1 beta production"/>
    <property type="evidence" value="ECO:0007669"/>
    <property type="project" value="UniProtKB-ARBA"/>
</dbReference>